<sequence>MITFISKWRTLGTVVNLPRSGQPAKNFSKGTAITHPGSHKGSQKNIQRTVGLSPQLRSVFMTPH</sequence>
<evidence type="ECO:0000256" key="1">
    <source>
        <dbReference type="SAM" id="MobiDB-lite"/>
    </source>
</evidence>
<accession>A0A0E9RHF9</accession>
<dbReference type="EMBL" id="GBXM01080687">
    <property type="protein sequence ID" value="JAH27890.1"/>
    <property type="molecule type" value="Transcribed_RNA"/>
</dbReference>
<reference evidence="2" key="2">
    <citation type="journal article" date="2015" name="Fish Shellfish Immunol.">
        <title>Early steps in the European eel (Anguilla anguilla)-Vibrio vulnificus interaction in the gills: Role of the RtxA13 toxin.</title>
        <authorList>
            <person name="Callol A."/>
            <person name="Pajuelo D."/>
            <person name="Ebbesson L."/>
            <person name="Teles M."/>
            <person name="MacKenzie S."/>
            <person name="Amaro C."/>
        </authorList>
    </citation>
    <scope>NUCLEOTIDE SEQUENCE</scope>
</reference>
<evidence type="ECO:0000313" key="2">
    <source>
        <dbReference type="EMBL" id="JAH27890.1"/>
    </source>
</evidence>
<dbReference type="AlphaFoldDB" id="A0A0E9RHF9"/>
<protein>
    <submittedName>
        <fullName evidence="2">Uncharacterized protein</fullName>
    </submittedName>
</protein>
<name>A0A0E9RHF9_ANGAN</name>
<proteinExistence type="predicted"/>
<reference evidence="2" key="1">
    <citation type="submission" date="2014-11" db="EMBL/GenBank/DDBJ databases">
        <authorList>
            <person name="Amaro Gonzalez C."/>
        </authorList>
    </citation>
    <scope>NUCLEOTIDE SEQUENCE</scope>
</reference>
<feature type="region of interest" description="Disordered" evidence="1">
    <location>
        <begin position="21"/>
        <end position="46"/>
    </location>
</feature>
<organism evidence="2">
    <name type="scientific">Anguilla anguilla</name>
    <name type="common">European freshwater eel</name>
    <name type="synonym">Muraena anguilla</name>
    <dbReference type="NCBI Taxonomy" id="7936"/>
    <lineage>
        <taxon>Eukaryota</taxon>
        <taxon>Metazoa</taxon>
        <taxon>Chordata</taxon>
        <taxon>Craniata</taxon>
        <taxon>Vertebrata</taxon>
        <taxon>Euteleostomi</taxon>
        <taxon>Actinopterygii</taxon>
        <taxon>Neopterygii</taxon>
        <taxon>Teleostei</taxon>
        <taxon>Anguilliformes</taxon>
        <taxon>Anguillidae</taxon>
        <taxon>Anguilla</taxon>
    </lineage>
</organism>